<dbReference type="SUPFAM" id="SSF56534">
    <property type="entry name" value="Aromatic aminoacid monoxygenases, catalytic and oligomerization domains"/>
    <property type="match status" value="1"/>
</dbReference>
<dbReference type="InterPro" id="IPR019774">
    <property type="entry name" value="Aromatic-AA_hydroxylase_C"/>
</dbReference>
<organism evidence="8">
    <name type="scientific">marine metagenome</name>
    <dbReference type="NCBI Taxonomy" id="408172"/>
    <lineage>
        <taxon>unclassified sequences</taxon>
        <taxon>metagenomes</taxon>
        <taxon>ecological metagenomes</taxon>
    </lineage>
</organism>
<keyword evidence="4" id="KW-0560">Oxidoreductase</keyword>
<dbReference type="InterPro" id="IPR036329">
    <property type="entry name" value="Aro-AA_hydroxylase_C_sf"/>
</dbReference>
<keyword evidence="3" id="KW-0479">Metal-binding</keyword>
<evidence type="ECO:0000256" key="2">
    <source>
        <dbReference type="ARBA" id="ARBA00009712"/>
    </source>
</evidence>
<evidence type="ECO:0000313" key="8">
    <source>
        <dbReference type="EMBL" id="SVA42009.1"/>
    </source>
</evidence>
<name>A0A381VNW7_9ZZZZ</name>
<gene>
    <name evidence="8" type="ORF">METZ01_LOCUS94863</name>
</gene>
<dbReference type="PANTHER" id="PTHR11473:SF24">
    <property type="entry name" value="PHENYLALANINE-4-HYDROXYLASE"/>
    <property type="match status" value="1"/>
</dbReference>
<dbReference type="PANTHER" id="PTHR11473">
    <property type="entry name" value="AROMATIC AMINO ACID HYDROXYLASE"/>
    <property type="match status" value="1"/>
</dbReference>
<dbReference type="Gene3D" id="1.10.800.10">
    <property type="entry name" value="Aromatic amino acid hydroxylase"/>
    <property type="match status" value="1"/>
</dbReference>
<dbReference type="GO" id="GO:0016714">
    <property type="term" value="F:oxidoreductase activity, acting on paired donors, with incorporation or reduction of molecular oxygen, reduced pteridine as one donor, and incorporation of one atom of oxygen"/>
    <property type="evidence" value="ECO:0007669"/>
    <property type="project" value="InterPro"/>
</dbReference>
<keyword evidence="5" id="KW-0408">Iron</keyword>
<proteinExistence type="inferred from homology"/>
<evidence type="ECO:0000256" key="6">
    <source>
        <dbReference type="ARBA" id="ARBA00023033"/>
    </source>
</evidence>
<dbReference type="PROSITE" id="PS51410">
    <property type="entry name" value="BH4_AAA_HYDROXYL_2"/>
    <property type="match status" value="1"/>
</dbReference>
<reference evidence="8" key="1">
    <citation type="submission" date="2018-05" db="EMBL/GenBank/DDBJ databases">
        <authorList>
            <person name="Lanie J.A."/>
            <person name="Ng W.-L."/>
            <person name="Kazmierczak K.M."/>
            <person name="Andrzejewski T.M."/>
            <person name="Davidsen T.M."/>
            <person name="Wayne K.J."/>
            <person name="Tettelin H."/>
            <person name="Glass J.I."/>
            <person name="Rusch D."/>
            <person name="Podicherti R."/>
            <person name="Tsui H.-C.T."/>
            <person name="Winkler M.E."/>
        </authorList>
    </citation>
    <scope>NUCLEOTIDE SEQUENCE</scope>
</reference>
<dbReference type="EMBL" id="UINC01009366">
    <property type="protein sequence ID" value="SVA42009.1"/>
    <property type="molecule type" value="Genomic_DNA"/>
</dbReference>
<evidence type="ECO:0000259" key="7">
    <source>
        <dbReference type="PROSITE" id="PS51410"/>
    </source>
</evidence>
<comment type="similarity">
    <text evidence="2">Belongs to the biopterin-dependent aromatic amino acid hydroxylase family.</text>
</comment>
<sequence length="310" mass="36096">MISDYGKFDHLFHNLKPDTIEGIKIFSRSDEYIKPQKYDEVTNLENNIWADLYINLELLLDQYASREYLLGVKALPIPRDRFPEFDAISPIVENSTGWTLLPVAGFLNEELFFEVNANRQFPVSDIIRNSPRFDEKYADRDIRNDRGYTPEPDIFHDVQAHVPFLMNKDYGDFLADVGALGHDIITDHRGLGSELVAHNLKRLQNFAWWTYEFGVEKNKGGADNIRRSNNDIDYEIYGAGIISSYDETLNVVNCAKRSSKQSQFLPFDIEEIVMTRYDYSDIQDRYYVINSMGDLYAAYYENKNLFFFEG</sequence>
<evidence type="ECO:0000256" key="1">
    <source>
        <dbReference type="ARBA" id="ARBA00001954"/>
    </source>
</evidence>
<dbReference type="Pfam" id="PF00351">
    <property type="entry name" value="Biopterin_H"/>
    <property type="match status" value="1"/>
</dbReference>
<dbReference type="AlphaFoldDB" id="A0A381VNW7"/>
<evidence type="ECO:0000256" key="4">
    <source>
        <dbReference type="ARBA" id="ARBA00023002"/>
    </source>
</evidence>
<evidence type="ECO:0000256" key="3">
    <source>
        <dbReference type="ARBA" id="ARBA00022723"/>
    </source>
</evidence>
<dbReference type="GO" id="GO:0005506">
    <property type="term" value="F:iron ion binding"/>
    <property type="evidence" value="ECO:0007669"/>
    <property type="project" value="InterPro"/>
</dbReference>
<accession>A0A381VNW7</accession>
<feature type="domain" description="Biopterin-dependent aromatic amino acid hydroxylase family profile" evidence="7">
    <location>
        <begin position="1"/>
        <end position="310"/>
    </location>
</feature>
<keyword evidence="6" id="KW-0503">Monooxygenase</keyword>
<evidence type="ECO:0000256" key="5">
    <source>
        <dbReference type="ARBA" id="ARBA00023004"/>
    </source>
</evidence>
<dbReference type="InterPro" id="IPR036951">
    <property type="entry name" value="ArAA_hydroxylase_sf"/>
</dbReference>
<comment type="cofactor">
    <cofactor evidence="1">
        <name>Fe(2+)</name>
        <dbReference type="ChEBI" id="CHEBI:29033"/>
    </cofactor>
</comment>
<protein>
    <recommendedName>
        <fullName evidence="7">Biopterin-dependent aromatic amino acid hydroxylase family profile domain-containing protein</fullName>
    </recommendedName>
</protein>
<dbReference type="GO" id="GO:0009072">
    <property type="term" value="P:aromatic amino acid metabolic process"/>
    <property type="evidence" value="ECO:0007669"/>
    <property type="project" value="InterPro"/>
</dbReference>
<dbReference type="InterPro" id="IPR001273">
    <property type="entry name" value="ArAA_hydroxylase"/>
</dbReference>